<dbReference type="GO" id="GO:0006313">
    <property type="term" value="P:DNA transposition"/>
    <property type="evidence" value="ECO:0007669"/>
    <property type="project" value="InterPro"/>
</dbReference>
<dbReference type="SUPFAM" id="SSF53098">
    <property type="entry name" value="Ribonuclease H-like"/>
    <property type="match status" value="1"/>
</dbReference>
<evidence type="ECO:0000313" key="5">
    <source>
        <dbReference type="Proteomes" id="UP000251647"/>
    </source>
</evidence>
<dbReference type="RefSeq" id="WP_005305249.1">
    <property type="nucleotide sequence ID" value="NZ_UATL01000005.1"/>
</dbReference>
<dbReference type="EMBL" id="UATL01000005">
    <property type="protein sequence ID" value="SPY43824.1"/>
    <property type="molecule type" value="Genomic_DNA"/>
</dbReference>
<sequence>MDVSQALNVINNWKSDNIETLSDLLPIELIDEAYSLTDTVTMRKRKLTLESMVWLLVGMAIYNNKSMKDLVNQLDIVDRTGKAFVAPSALTQRRKTLGEDAIKAVFERMTNSWLKSANLPHWNGLTLLSVDGVVWRTPDNQENEEAFSRQKGTQYPQVRMVCQMELSSHLITASAFDNYNTNEMVLAEKLIETTPDHSVTMFDKGFYSLGLLDKGHTTGTERHWLIPLKKNVQYEVIRPLGRNDKLILLHSNPRARKLWPNLPSSITARLVTRKIKGKDYQVLTSMIDPLRYPSNDIAALYEHRWEIELGYREQKQYMLGNRLTLRSRLPELVRQELWGILLTYNLIRYQMVELCFNLKGNYLPYQLSFNGTLAHVSALLVGLPYSSPGAIPRQLKGFHAMAESLILEGRRERSFPRAVKPRPQRYPKKKNAVHS</sequence>
<accession>A0A2X1XST3</accession>
<dbReference type="InterPro" id="IPR047952">
    <property type="entry name" value="Transpos_IS4"/>
</dbReference>
<feature type="domain" description="Transposase IS4-like" evidence="2">
    <location>
        <begin position="124"/>
        <end position="346"/>
    </location>
</feature>
<dbReference type="GO" id="GO:0004803">
    <property type="term" value="F:transposase activity"/>
    <property type="evidence" value="ECO:0007669"/>
    <property type="project" value="InterPro"/>
</dbReference>
<dbReference type="Proteomes" id="UP000251647">
    <property type="component" value="Unassembled WGS sequence"/>
</dbReference>
<dbReference type="PANTHER" id="PTHR37529">
    <property type="entry name" value="TRANSPOSASE INSG FOR INSERTION SEQUENCE ELEMENT IS4-RELATED"/>
    <property type="match status" value="1"/>
</dbReference>
<feature type="region of interest" description="Disordered" evidence="1">
    <location>
        <begin position="416"/>
        <end position="435"/>
    </location>
</feature>
<protein>
    <submittedName>
        <fullName evidence="4">Insertion element 4 transposase N-terminal</fullName>
    </submittedName>
</protein>
<dbReference type="GO" id="GO:0003677">
    <property type="term" value="F:DNA binding"/>
    <property type="evidence" value="ECO:0007669"/>
    <property type="project" value="InterPro"/>
</dbReference>
<dbReference type="InterPro" id="IPR024473">
    <property type="entry name" value="Transposases_IS4_N"/>
</dbReference>
<evidence type="ECO:0000259" key="3">
    <source>
        <dbReference type="Pfam" id="PF13006"/>
    </source>
</evidence>
<evidence type="ECO:0000256" key="1">
    <source>
        <dbReference type="SAM" id="MobiDB-lite"/>
    </source>
</evidence>
<feature type="domain" description="Transposase IS4 N-terminal" evidence="3">
    <location>
        <begin position="17"/>
        <end position="107"/>
    </location>
</feature>
<evidence type="ECO:0000259" key="2">
    <source>
        <dbReference type="Pfam" id="PF01609"/>
    </source>
</evidence>
<name>A0A2X1XST3_PHODM</name>
<feature type="compositionally biased region" description="Basic residues" evidence="1">
    <location>
        <begin position="419"/>
        <end position="435"/>
    </location>
</feature>
<reference evidence="4 5" key="1">
    <citation type="submission" date="2018-06" db="EMBL/GenBank/DDBJ databases">
        <authorList>
            <consortium name="Pathogen Informatics"/>
            <person name="Doyle S."/>
        </authorList>
    </citation>
    <scope>NUCLEOTIDE SEQUENCE [LARGE SCALE GENOMIC DNA]</scope>
    <source>
        <strain evidence="4 5">NCTC11647</strain>
    </source>
</reference>
<dbReference type="InterPro" id="IPR002559">
    <property type="entry name" value="Transposase_11"/>
</dbReference>
<dbReference type="NCBIfam" id="NF033592">
    <property type="entry name" value="transpos_IS4_1"/>
    <property type="match status" value="1"/>
</dbReference>
<dbReference type="OrthoDB" id="9796012at2"/>
<dbReference type="Pfam" id="PF01609">
    <property type="entry name" value="DDE_Tnp_1"/>
    <property type="match status" value="1"/>
</dbReference>
<gene>
    <name evidence="4" type="ORF">NCTC11647_02757</name>
</gene>
<dbReference type="InterPro" id="IPR012337">
    <property type="entry name" value="RNaseH-like_sf"/>
</dbReference>
<dbReference type="AlphaFoldDB" id="A0A2X1XST3"/>
<dbReference type="PANTHER" id="PTHR37529:SF1">
    <property type="entry name" value="TRANSPOSASE INSG FOR INSERTION SEQUENCE ELEMENT IS4-RELATED"/>
    <property type="match status" value="1"/>
</dbReference>
<proteinExistence type="predicted"/>
<dbReference type="Pfam" id="PF13006">
    <property type="entry name" value="Nterm_IS4"/>
    <property type="match status" value="1"/>
</dbReference>
<evidence type="ECO:0000313" key="4">
    <source>
        <dbReference type="EMBL" id="SPY43824.1"/>
    </source>
</evidence>
<organism evidence="4 5">
    <name type="scientific">Photobacterium damselae</name>
    <dbReference type="NCBI Taxonomy" id="38293"/>
    <lineage>
        <taxon>Bacteria</taxon>
        <taxon>Pseudomonadati</taxon>
        <taxon>Pseudomonadota</taxon>
        <taxon>Gammaproteobacteria</taxon>
        <taxon>Vibrionales</taxon>
        <taxon>Vibrionaceae</taxon>
        <taxon>Photobacterium</taxon>
    </lineage>
</organism>